<evidence type="ECO:0000256" key="2">
    <source>
        <dbReference type="ARBA" id="ARBA00004496"/>
    </source>
</evidence>
<dbReference type="CDD" id="cd18887">
    <property type="entry name" value="NUDIX_UGPPase_Nudt14"/>
    <property type="match status" value="1"/>
</dbReference>
<comment type="function">
    <text evidence="8">Hydrolyzes UDP-glucose to glucose 1-phosphate and UMP and ADP-ribose to ribose 5-phosphate and AMP. The physiological substrate is probably UDP-glucose. Poor activity on other substrates such as ADP-glucose, CDP-glucose, GDP-glucose and GDP-mannose.</text>
</comment>
<dbReference type="Proteomes" id="UP001374579">
    <property type="component" value="Unassembled WGS sequence"/>
</dbReference>
<evidence type="ECO:0000256" key="5">
    <source>
        <dbReference type="ARBA" id="ARBA00022801"/>
    </source>
</evidence>
<evidence type="ECO:0000313" key="13">
    <source>
        <dbReference type="EMBL" id="KAK7104624.1"/>
    </source>
</evidence>
<evidence type="ECO:0000313" key="14">
    <source>
        <dbReference type="Proteomes" id="UP001374579"/>
    </source>
</evidence>
<dbReference type="EC" id="3.6.1.45" evidence="9"/>
<proteinExistence type="predicted"/>
<evidence type="ECO:0000256" key="1">
    <source>
        <dbReference type="ARBA" id="ARBA00001946"/>
    </source>
</evidence>
<dbReference type="EMBL" id="JBAMIC010000008">
    <property type="protein sequence ID" value="KAK7104624.1"/>
    <property type="molecule type" value="Genomic_DNA"/>
</dbReference>
<keyword evidence="5" id="KW-0378">Hydrolase</keyword>
<keyword evidence="14" id="KW-1185">Reference proteome</keyword>
<dbReference type="PROSITE" id="PS51462">
    <property type="entry name" value="NUDIX"/>
    <property type="match status" value="1"/>
</dbReference>
<keyword evidence="6" id="KW-0460">Magnesium</keyword>
<organism evidence="13 14">
    <name type="scientific">Littorina saxatilis</name>
    <dbReference type="NCBI Taxonomy" id="31220"/>
    <lineage>
        <taxon>Eukaryota</taxon>
        <taxon>Metazoa</taxon>
        <taxon>Spiralia</taxon>
        <taxon>Lophotrochozoa</taxon>
        <taxon>Mollusca</taxon>
        <taxon>Gastropoda</taxon>
        <taxon>Caenogastropoda</taxon>
        <taxon>Littorinimorpha</taxon>
        <taxon>Littorinoidea</taxon>
        <taxon>Littorinidae</taxon>
        <taxon>Littorina</taxon>
    </lineage>
</organism>
<sequence>MDKISDVSLHPCKESAYIKPHRIQYCQNGIQKTWDAMTVHDSVAILVFNTTRKVFVFVKQFRPAVYMNNVSTQTDSEGNKMVDTGKYPGSLGLTLELCAGILDKNHSAQETAQAELIEECGYKVPLDSLQLITSFRGGVATTGSKQWLFYADVTDAMKVGTGGGLEEEGELIEVVDMTVVEGRQLILDESVNRPVGMLFALQWFFANKWPRS</sequence>
<gene>
    <name evidence="13" type="ORF">V1264_019311</name>
</gene>
<evidence type="ECO:0000256" key="3">
    <source>
        <dbReference type="ARBA" id="ARBA00011738"/>
    </source>
</evidence>
<dbReference type="AlphaFoldDB" id="A0AAN9BG94"/>
<dbReference type="PANTHER" id="PTHR11839">
    <property type="entry name" value="UDP/ADP-SUGAR PYROPHOSPHATASE"/>
    <property type="match status" value="1"/>
</dbReference>
<comment type="cofactor">
    <cofactor evidence="1">
        <name>Mg(2+)</name>
        <dbReference type="ChEBI" id="CHEBI:18420"/>
    </cofactor>
</comment>
<evidence type="ECO:0000256" key="4">
    <source>
        <dbReference type="ARBA" id="ARBA00022490"/>
    </source>
</evidence>
<reference evidence="13 14" key="1">
    <citation type="submission" date="2024-02" db="EMBL/GenBank/DDBJ databases">
        <title>Chromosome-scale genome assembly of the rough periwinkle Littorina saxatilis.</title>
        <authorList>
            <person name="De Jode A."/>
            <person name="Faria R."/>
            <person name="Formenti G."/>
            <person name="Sims Y."/>
            <person name="Smith T.P."/>
            <person name="Tracey A."/>
            <person name="Wood J.M.D."/>
            <person name="Zagrodzka Z.B."/>
            <person name="Johannesson K."/>
            <person name="Butlin R.K."/>
            <person name="Leder E.H."/>
        </authorList>
    </citation>
    <scope>NUCLEOTIDE SEQUENCE [LARGE SCALE GENOMIC DNA]</scope>
    <source>
        <strain evidence="13">Snail1</strain>
        <tissue evidence="13">Muscle</tissue>
    </source>
</reference>
<evidence type="ECO:0000256" key="6">
    <source>
        <dbReference type="ARBA" id="ARBA00022842"/>
    </source>
</evidence>
<evidence type="ECO:0000259" key="12">
    <source>
        <dbReference type="PROSITE" id="PS51462"/>
    </source>
</evidence>
<accession>A0AAN9BG94</accession>
<evidence type="ECO:0000256" key="9">
    <source>
        <dbReference type="ARBA" id="ARBA00066480"/>
    </source>
</evidence>
<dbReference type="GO" id="GO:0019693">
    <property type="term" value="P:ribose phosphate metabolic process"/>
    <property type="evidence" value="ECO:0007669"/>
    <property type="project" value="TreeGrafter"/>
</dbReference>
<comment type="subcellular location">
    <subcellularLocation>
        <location evidence="2">Cytoplasm</location>
    </subcellularLocation>
</comment>
<evidence type="ECO:0000256" key="11">
    <source>
        <dbReference type="ARBA" id="ARBA00080475"/>
    </source>
</evidence>
<dbReference type="GO" id="GO:0008768">
    <property type="term" value="F:UDP-sugar diphosphatase activity"/>
    <property type="evidence" value="ECO:0007669"/>
    <property type="project" value="UniProtKB-EC"/>
</dbReference>
<comment type="caution">
    <text evidence="13">The sequence shown here is derived from an EMBL/GenBank/DDBJ whole genome shotgun (WGS) entry which is preliminary data.</text>
</comment>
<dbReference type="SUPFAM" id="SSF55811">
    <property type="entry name" value="Nudix"/>
    <property type="match status" value="1"/>
</dbReference>
<evidence type="ECO:0000256" key="7">
    <source>
        <dbReference type="ARBA" id="ARBA00051086"/>
    </source>
</evidence>
<dbReference type="NCBIfam" id="TIGR00052">
    <property type="entry name" value="nudix-type nucleoside diphosphatase, YffH/AdpP family"/>
    <property type="match status" value="1"/>
</dbReference>
<dbReference type="PANTHER" id="PTHR11839:SF15">
    <property type="entry name" value="URIDINE DIPHOSPHATE GLUCOSE PYROPHOSPHATASE NUDT14"/>
    <property type="match status" value="1"/>
</dbReference>
<keyword evidence="4" id="KW-0963">Cytoplasm</keyword>
<evidence type="ECO:0000256" key="10">
    <source>
        <dbReference type="ARBA" id="ARBA00071467"/>
    </source>
</evidence>
<dbReference type="GO" id="GO:0046872">
    <property type="term" value="F:metal ion binding"/>
    <property type="evidence" value="ECO:0007669"/>
    <property type="project" value="InterPro"/>
</dbReference>
<name>A0AAN9BG94_9CAEN</name>
<dbReference type="FunFam" id="3.90.79.10:FF:000035">
    <property type="entry name" value="Uridine diphosphate glucose pyrophosphatase"/>
    <property type="match status" value="1"/>
</dbReference>
<protein>
    <recommendedName>
        <fullName evidence="10">Uridine diphosphate glucose pyrophosphatase NUDT14</fullName>
        <ecNumber evidence="9">3.6.1.45</ecNumber>
    </recommendedName>
    <alternativeName>
        <fullName evidence="11">Nucleoside diphosphate-linked moiety X motif 14</fullName>
    </alternativeName>
</protein>
<dbReference type="InterPro" id="IPR004385">
    <property type="entry name" value="NDP_pyrophosphatase"/>
</dbReference>
<comment type="catalytic activity">
    <reaction evidence="7">
        <text>UDP-sugar + H2O = UMP + alpha-D-aldose 1-phosphate.</text>
        <dbReference type="EC" id="3.6.1.45"/>
    </reaction>
</comment>
<evidence type="ECO:0000256" key="8">
    <source>
        <dbReference type="ARBA" id="ARBA00054674"/>
    </source>
</evidence>
<feature type="domain" description="Nudix hydrolase" evidence="12">
    <location>
        <begin position="38"/>
        <end position="199"/>
    </location>
</feature>
<dbReference type="InterPro" id="IPR000086">
    <property type="entry name" value="NUDIX_hydrolase_dom"/>
</dbReference>
<dbReference type="GO" id="GO:0006753">
    <property type="term" value="P:nucleoside phosphate metabolic process"/>
    <property type="evidence" value="ECO:0007669"/>
    <property type="project" value="TreeGrafter"/>
</dbReference>
<dbReference type="GO" id="GO:0005737">
    <property type="term" value="C:cytoplasm"/>
    <property type="evidence" value="ECO:0007669"/>
    <property type="project" value="UniProtKB-SubCell"/>
</dbReference>
<dbReference type="InterPro" id="IPR015797">
    <property type="entry name" value="NUDIX_hydrolase-like_dom_sf"/>
</dbReference>
<comment type="subunit">
    <text evidence="3">Homodimer.</text>
</comment>
<dbReference type="Gene3D" id="3.90.79.10">
    <property type="entry name" value="Nucleoside Triphosphate Pyrophosphohydrolase"/>
    <property type="match status" value="1"/>
</dbReference>